<dbReference type="GO" id="GO:0007165">
    <property type="term" value="P:signal transduction"/>
    <property type="evidence" value="ECO:0007669"/>
    <property type="project" value="TreeGrafter"/>
</dbReference>
<reference evidence="5" key="1">
    <citation type="journal article" date="2023" name="Int. J. Mol. Sci.">
        <title>Metagenomics Revealed a New Genus 'Candidatus Thiocaldithrix dubininis' gen. nov., sp. nov. and a New Species 'Candidatus Thiothrix putei' sp. nov. in the Family Thiotrichaceae, Some Members of Which Have Traits of Both Na+- and H+-Motive Energetics.</title>
        <authorList>
            <person name="Ravin N.V."/>
            <person name="Muntyan M.S."/>
            <person name="Smolyakov D.D."/>
            <person name="Rudenko T.S."/>
            <person name="Beletsky A.V."/>
            <person name="Mardanov A.V."/>
            <person name="Grabovich M.Y."/>
        </authorList>
    </citation>
    <scope>NUCLEOTIDE SEQUENCE</scope>
    <source>
        <strain evidence="5">GKL-02</strain>
    </source>
</reference>
<dbReference type="EMBL" id="CP124756">
    <property type="protein sequence ID" value="WGZ95438.1"/>
    <property type="molecule type" value="Genomic_DNA"/>
</dbReference>
<dbReference type="CDD" id="cd01637">
    <property type="entry name" value="IMPase_like"/>
    <property type="match status" value="1"/>
</dbReference>
<dbReference type="KEGG" id="tput:QJT81_05480"/>
<accession>A0AA95HHM2</accession>
<dbReference type="InterPro" id="IPR000760">
    <property type="entry name" value="Inositol_monophosphatase-like"/>
</dbReference>
<name>A0AA95HHM2_9GAMM</name>
<sequence length="264" mass="29269">MMQPDLQVLVQEIRQIAREEILPRFEHIGFAVKQDGSLLTEADLATNQRIATFLLQQWPEIAFLSEEMEREEQERLLREAEALWCLDPLDGTSNFAAGIPLFAVSLALFQRGEVVLALTYDPVRDEMFTAQRGRGAWLNGKPLRCQPSEFQLCNAVAIVDFKRLPSALKQALVTNPPYGSQRNLGSCVLEWAWMAANRGNLYVHGGMKLWDLAAGSLILAEAGGYAATLQGEPVFVAALAPRSVVISPDPVLFAAWLGYLQAQQ</sequence>
<dbReference type="InterPro" id="IPR020550">
    <property type="entry name" value="Inositol_monophosphatase_CS"/>
</dbReference>
<keyword evidence="3 4" id="KW-0460">Magnesium</keyword>
<reference evidence="5" key="2">
    <citation type="submission" date="2023-04" db="EMBL/GenBank/DDBJ databases">
        <authorList>
            <person name="Beletskiy A.V."/>
            <person name="Mardanov A.V."/>
            <person name="Ravin N.V."/>
        </authorList>
    </citation>
    <scope>NUCLEOTIDE SEQUENCE</scope>
    <source>
        <strain evidence="5">GKL-02</strain>
    </source>
</reference>
<dbReference type="Proteomes" id="UP001301326">
    <property type="component" value="Chromosome"/>
</dbReference>
<comment type="cofactor">
    <cofactor evidence="4">
        <name>Mg(2+)</name>
        <dbReference type="ChEBI" id="CHEBI:18420"/>
    </cofactor>
</comment>
<evidence type="ECO:0000256" key="2">
    <source>
        <dbReference type="ARBA" id="ARBA00022723"/>
    </source>
</evidence>
<feature type="binding site" evidence="4">
    <location>
        <position position="66"/>
    </location>
    <ligand>
        <name>Mg(2+)</name>
        <dbReference type="ChEBI" id="CHEBI:18420"/>
        <label>1</label>
        <note>catalytic</note>
    </ligand>
</feature>
<dbReference type="GO" id="GO:0008934">
    <property type="term" value="F:inositol monophosphate 1-phosphatase activity"/>
    <property type="evidence" value="ECO:0007669"/>
    <property type="project" value="TreeGrafter"/>
</dbReference>
<keyword evidence="2 4" id="KW-0479">Metal-binding</keyword>
<dbReference type="PROSITE" id="PS00630">
    <property type="entry name" value="IMP_2"/>
    <property type="match status" value="1"/>
</dbReference>
<dbReference type="Gene3D" id="3.30.540.10">
    <property type="entry name" value="Fructose-1,6-Bisphosphatase, subunit A, domain 1"/>
    <property type="match status" value="1"/>
</dbReference>
<evidence type="ECO:0000256" key="1">
    <source>
        <dbReference type="ARBA" id="ARBA00009759"/>
    </source>
</evidence>
<dbReference type="GO" id="GO:0046854">
    <property type="term" value="P:phosphatidylinositol phosphate biosynthetic process"/>
    <property type="evidence" value="ECO:0007669"/>
    <property type="project" value="InterPro"/>
</dbReference>
<organism evidence="5">
    <name type="scientific">Candidatus Thiothrix putei</name>
    <dbReference type="NCBI Taxonomy" id="3080811"/>
    <lineage>
        <taxon>Bacteria</taxon>
        <taxon>Pseudomonadati</taxon>
        <taxon>Pseudomonadota</taxon>
        <taxon>Gammaproteobacteria</taxon>
        <taxon>Thiotrichales</taxon>
        <taxon>Thiotrichaceae</taxon>
        <taxon>Thiothrix</taxon>
    </lineage>
</organism>
<gene>
    <name evidence="5" type="ORF">QJT81_05480</name>
</gene>
<dbReference type="GO" id="GO:0006020">
    <property type="term" value="P:inositol metabolic process"/>
    <property type="evidence" value="ECO:0007669"/>
    <property type="project" value="TreeGrafter"/>
</dbReference>
<feature type="binding site" evidence="4">
    <location>
        <position position="87"/>
    </location>
    <ligand>
        <name>Mg(2+)</name>
        <dbReference type="ChEBI" id="CHEBI:18420"/>
        <label>1</label>
        <note>catalytic</note>
    </ligand>
</feature>
<dbReference type="GO" id="GO:0046872">
    <property type="term" value="F:metal ion binding"/>
    <property type="evidence" value="ECO:0007669"/>
    <property type="project" value="UniProtKB-KW"/>
</dbReference>
<evidence type="ECO:0000256" key="4">
    <source>
        <dbReference type="PIRSR" id="PIRSR600760-2"/>
    </source>
</evidence>
<comment type="similarity">
    <text evidence="1">Belongs to the inositol monophosphatase superfamily.</text>
</comment>
<feature type="binding site" evidence="4">
    <location>
        <position position="211"/>
    </location>
    <ligand>
        <name>Mg(2+)</name>
        <dbReference type="ChEBI" id="CHEBI:18420"/>
        <label>1</label>
        <note>catalytic</note>
    </ligand>
</feature>
<dbReference type="AlphaFoldDB" id="A0AA95HHM2"/>
<dbReference type="PANTHER" id="PTHR20854">
    <property type="entry name" value="INOSITOL MONOPHOSPHATASE"/>
    <property type="match status" value="1"/>
</dbReference>
<protein>
    <submittedName>
        <fullName evidence="5">Inositol monophosphatase family protein</fullName>
    </submittedName>
</protein>
<dbReference type="Gene3D" id="3.40.190.80">
    <property type="match status" value="1"/>
</dbReference>
<evidence type="ECO:0000256" key="3">
    <source>
        <dbReference type="ARBA" id="ARBA00022842"/>
    </source>
</evidence>
<dbReference type="Pfam" id="PF00459">
    <property type="entry name" value="Inositol_P"/>
    <property type="match status" value="1"/>
</dbReference>
<evidence type="ECO:0000313" key="5">
    <source>
        <dbReference type="EMBL" id="WGZ95438.1"/>
    </source>
</evidence>
<dbReference type="PRINTS" id="PR00377">
    <property type="entry name" value="IMPHPHTASES"/>
</dbReference>
<dbReference type="SUPFAM" id="SSF56655">
    <property type="entry name" value="Carbohydrate phosphatase"/>
    <property type="match status" value="1"/>
</dbReference>
<proteinExistence type="inferred from homology"/>
<feature type="binding site" evidence="4">
    <location>
        <position position="89"/>
    </location>
    <ligand>
        <name>Mg(2+)</name>
        <dbReference type="ChEBI" id="CHEBI:18420"/>
        <label>1</label>
        <note>catalytic</note>
    </ligand>
</feature>
<dbReference type="PANTHER" id="PTHR20854:SF4">
    <property type="entry name" value="INOSITOL-1-MONOPHOSPHATASE-RELATED"/>
    <property type="match status" value="1"/>
</dbReference>
<feature type="binding site" evidence="4">
    <location>
        <position position="90"/>
    </location>
    <ligand>
        <name>Mg(2+)</name>
        <dbReference type="ChEBI" id="CHEBI:18420"/>
        <label>2</label>
    </ligand>
</feature>